<keyword evidence="15" id="KW-1185">Reference proteome</keyword>
<evidence type="ECO:0000256" key="2">
    <source>
        <dbReference type="ARBA" id="ARBA00022527"/>
    </source>
</evidence>
<evidence type="ECO:0000313" key="14">
    <source>
        <dbReference type="EMBL" id="KAK9938293.1"/>
    </source>
</evidence>
<evidence type="ECO:0000259" key="13">
    <source>
        <dbReference type="PROSITE" id="PS50011"/>
    </source>
</evidence>
<dbReference type="FunFam" id="1.10.510.10:FF:000060">
    <property type="entry name" value="G-type lectin S-receptor-like serine/threonine-protein kinase"/>
    <property type="match status" value="1"/>
</dbReference>
<evidence type="ECO:0000256" key="11">
    <source>
        <dbReference type="ARBA" id="ARBA00048679"/>
    </source>
</evidence>
<dbReference type="AlphaFoldDB" id="A0AAW1XQI8"/>
<reference evidence="14 15" key="1">
    <citation type="journal article" date="2023" name="G3 (Bethesda)">
        <title>A chromosome-length genome assembly and annotation of blackberry (Rubus argutus, cv. 'Hillquist').</title>
        <authorList>
            <person name="Bruna T."/>
            <person name="Aryal R."/>
            <person name="Dudchenko O."/>
            <person name="Sargent D.J."/>
            <person name="Mead D."/>
            <person name="Buti M."/>
            <person name="Cavallini A."/>
            <person name="Hytonen T."/>
            <person name="Andres J."/>
            <person name="Pham M."/>
            <person name="Weisz D."/>
            <person name="Mascagni F."/>
            <person name="Usai G."/>
            <person name="Natali L."/>
            <person name="Bassil N."/>
            <person name="Fernandez G.E."/>
            <person name="Lomsadze A."/>
            <person name="Armour M."/>
            <person name="Olukolu B."/>
            <person name="Poorten T."/>
            <person name="Britton C."/>
            <person name="Davik J."/>
            <person name="Ashrafi H."/>
            <person name="Aiden E.L."/>
            <person name="Borodovsky M."/>
            <person name="Worthington M."/>
        </authorList>
    </citation>
    <scope>NUCLEOTIDE SEQUENCE [LARGE SCALE GENOMIC DNA]</scope>
    <source>
        <strain evidence="14">PI 553951</strain>
    </source>
</reference>
<dbReference type="PANTHER" id="PTHR27002">
    <property type="entry name" value="RECEPTOR-LIKE SERINE/THREONINE-PROTEIN KINASE SD1-8"/>
    <property type="match status" value="1"/>
</dbReference>
<keyword evidence="6" id="KW-0418">Kinase</keyword>
<dbReference type="EC" id="2.7.11.1" evidence="1"/>
<dbReference type="GO" id="GO:0004674">
    <property type="term" value="F:protein serine/threonine kinase activity"/>
    <property type="evidence" value="ECO:0007669"/>
    <property type="project" value="UniProtKB-KW"/>
</dbReference>
<dbReference type="Proteomes" id="UP001457282">
    <property type="component" value="Unassembled WGS sequence"/>
</dbReference>
<dbReference type="InterPro" id="IPR011009">
    <property type="entry name" value="Kinase-like_dom_sf"/>
</dbReference>
<dbReference type="PROSITE" id="PS00108">
    <property type="entry name" value="PROTEIN_KINASE_ST"/>
    <property type="match status" value="1"/>
</dbReference>
<evidence type="ECO:0000256" key="10">
    <source>
        <dbReference type="ARBA" id="ARBA00047899"/>
    </source>
</evidence>
<dbReference type="SUPFAM" id="SSF56112">
    <property type="entry name" value="Protein kinase-like (PK-like)"/>
    <property type="match status" value="1"/>
</dbReference>
<dbReference type="PROSITE" id="PS50011">
    <property type="entry name" value="PROTEIN_KINASE_DOM"/>
    <property type="match status" value="1"/>
</dbReference>
<feature type="transmembrane region" description="Helical" evidence="12">
    <location>
        <begin position="16"/>
        <end position="39"/>
    </location>
</feature>
<keyword evidence="5" id="KW-0547">Nucleotide-binding</keyword>
<feature type="domain" description="Protein kinase" evidence="13">
    <location>
        <begin position="1"/>
        <end position="309"/>
    </location>
</feature>
<dbReference type="InterPro" id="IPR000719">
    <property type="entry name" value="Prot_kinase_dom"/>
</dbReference>
<keyword evidence="4" id="KW-0732">Signal</keyword>
<accession>A0AAW1XQI8</accession>
<name>A0AAW1XQI8_RUBAR</name>
<evidence type="ECO:0000256" key="8">
    <source>
        <dbReference type="ARBA" id="ARBA00023157"/>
    </source>
</evidence>
<evidence type="ECO:0000256" key="4">
    <source>
        <dbReference type="ARBA" id="ARBA00022729"/>
    </source>
</evidence>
<dbReference type="GO" id="GO:0005524">
    <property type="term" value="F:ATP binding"/>
    <property type="evidence" value="ECO:0007669"/>
    <property type="project" value="UniProtKB-KW"/>
</dbReference>
<dbReference type="PANTHER" id="PTHR27002:SF214">
    <property type="entry name" value="RECEPTOR-LIKE SERINE_THREONINE-PROTEIN KINASE"/>
    <property type="match status" value="1"/>
</dbReference>
<evidence type="ECO:0000256" key="12">
    <source>
        <dbReference type="SAM" id="Phobius"/>
    </source>
</evidence>
<dbReference type="EMBL" id="JBEDUW010000003">
    <property type="protein sequence ID" value="KAK9938293.1"/>
    <property type="molecule type" value="Genomic_DNA"/>
</dbReference>
<keyword evidence="12" id="KW-1133">Transmembrane helix</keyword>
<dbReference type="InterPro" id="IPR008271">
    <property type="entry name" value="Ser/Thr_kinase_AS"/>
</dbReference>
<comment type="catalytic activity">
    <reaction evidence="11">
        <text>L-seryl-[protein] + ATP = O-phospho-L-seryl-[protein] + ADP + H(+)</text>
        <dbReference type="Rhea" id="RHEA:17989"/>
        <dbReference type="Rhea" id="RHEA-COMP:9863"/>
        <dbReference type="Rhea" id="RHEA-COMP:11604"/>
        <dbReference type="ChEBI" id="CHEBI:15378"/>
        <dbReference type="ChEBI" id="CHEBI:29999"/>
        <dbReference type="ChEBI" id="CHEBI:30616"/>
        <dbReference type="ChEBI" id="CHEBI:83421"/>
        <dbReference type="ChEBI" id="CHEBI:456216"/>
        <dbReference type="EC" id="2.7.11.1"/>
    </reaction>
</comment>
<protein>
    <recommendedName>
        <fullName evidence="1">non-specific serine/threonine protein kinase</fullName>
        <ecNumber evidence="1">2.7.11.1</ecNumber>
    </recommendedName>
</protein>
<organism evidence="14 15">
    <name type="scientific">Rubus argutus</name>
    <name type="common">Southern blackberry</name>
    <dbReference type="NCBI Taxonomy" id="59490"/>
    <lineage>
        <taxon>Eukaryota</taxon>
        <taxon>Viridiplantae</taxon>
        <taxon>Streptophyta</taxon>
        <taxon>Embryophyta</taxon>
        <taxon>Tracheophyta</taxon>
        <taxon>Spermatophyta</taxon>
        <taxon>Magnoliopsida</taxon>
        <taxon>eudicotyledons</taxon>
        <taxon>Gunneridae</taxon>
        <taxon>Pentapetalae</taxon>
        <taxon>rosids</taxon>
        <taxon>fabids</taxon>
        <taxon>Rosales</taxon>
        <taxon>Rosaceae</taxon>
        <taxon>Rosoideae</taxon>
        <taxon>Rosoideae incertae sedis</taxon>
        <taxon>Rubus</taxon>
    </lineage>
</organism>
<evidence type="ECO:0000256" key="3">
    <source>
        <dbReference type="ARBA" id="ARBA00022679"/>
    </source>
</evidence>
<keyword evidence="2" id="KW-0723">Serine/threonine-protein kinase</keyword>
<dbReference type="GO" id="GO:0005886">
    <property type="term" value="C:plasma membrane"/>
    <property type="evidence" value="ECO:0007669"/>
    <property type="project" value="TreeGrafter"/>
</dbReference>
<comment type="caution">
    <text evidence="14">The sequence shown here is derived from an EMBL/GenBank/DDBJ whole genome shotgun (WGS) entry which is preliminary data.</text>
</comment>
<proteinExistence type="predicted"/>
<evidence type="ECO:0000256" key="7">
    <source>
        <dbReference type="ARBA" id="ARBA00022840"/>
    </source>
</evidence>
<dbReference type="Gene3D" id="1.10.510.10">
    <property type="entry name" value="Transferase(Phosphotransferase) domain 1"/>
    <property type="match status" value="2"/>
</dbReference>
<evidence type="ECO:0000256" key="9">
    <source>
        <dbReference type="ARBA" id="ARBA00023180"/>
    </source>
</evidence>
<keyword evidence="3" id="KW-0808">Transferase</keyword>
<gene>
    <name evidence="14" type="ORF">M0R45_015042</name>
</gene>
<keyword evidence="9" id="KW-0325">Glycoprotein</keyword>
<evidence type="ECO:0000256" key="1">
    <source>
        <dbReference type="ARBA" id="ARBA00012513"/>
    </source>
</evidence>
<dbReference type="SMART" id="SM00220">
    <property type="entry name" value="S_TKc"/>
    <property type="match status" value="1"/>
</dbReference>
<keyword evidence="12" id="KW-0812">Transmembrane</keyword>
<sequence length="341" mass="38365">MPASELGDSSQKKKRVMLIAVISATCVLLFLGLSCWCIIRKKKQRKRGSRSKKENKELPLFDFQTIAAGTSNFSRKNILGEGGFGPVYKANLGQEQVVAVKRLSKDSGQDQNRKKFLNWKKRVDIIVGTARGLLYLHQDSRLRIIHRDLKSSNILLDNELNPKISDFGIARIFGLDQTEGKTKRVIGTYGYMSPEYAIDGNFSVKSDVFGFGVFLLEIVSGRRNRGFHHPDHHHSLLGHAWLLWHKEKSLELLDPCLEDSYVEFEVLRCIQVGLLCVQKLPSDRPVMSSVVFMLSNEGATLPQPKEPGFFTERNSMDGDTLISKGRSITGDVITITTLEAR</sequence>
<evidence type="ECO:0000256" key="5">
    <source>
        <dbReference type="ARBA" id="ARBA00022741"/>
    </source>
</evidence>
<evidence type="ECO:0000313" key="15">
    <source>
        <dbReference type="Proteomes" id="UP001457282"/>
    </source>
</evidence>
<evidence type="ECO:0000256" key="6">
    <source>
        <dbReference type="ARBA" id="ARBA00022777"/>
    </source>
</evidence>
<keyword evidence="12" id="KW-0472">Membrane</keyword>
<dbReference type="InterPro" id="IPR021820">
    <property type="entry name" value="S-locus_recpt_kinase_C"/>
</dbReference>
<keyword evidence="7" id="KW-0067">ATP-binding</keyword>
<dbReference type="Pfam" id="PF00069">
    <property type="entry name" value="Pkinase"/>
    <property type="match status" value="1"/>
</dbReference>
<dbReference type="Pfam" id="PF11883">
    <property type="entry name" value="DUF3403"/>
    <property type="match status" value="1"/>
</dbReference>
<comment type="catalytic activity">
    <reaction evidence="10">
        <text>L-threonyl-[protein] + ATP = O-phospho-L-threonyl-[protein] + ADP + H(+)</text>
        <dbReference type="Rhea" id="RHEA:46608"/>
        <dbReference type="Rhea" id="RHEA-COMP:11060"/>
        <dbReference type="Rhea" id="RHEA-COMP:11605"/>
        <dbReference type="ChEBI" id="CHEBI:15378"/>
        <dbReference type="ChEBI" id="CHEBI:30013"/>
        <dbReference type="ChEBI" id="CHEBI:30616"/>
        <dbReference type="ChEBI" id="CHEBI:61977"/>
        <dbReference type="ChEBI" id="CHEBI:456216"/>
        <dbReference type="EC" id="2.7.11.1"/>
    </reaction>
</comment>
<keyword evidence="8" id="KW-1015">Disulfide bond</keyword>